<dbReference type="EMBL" id="JAUSUV010000008">
    <property type="protein sequence ID" value="MDQ0417928.1"/>
    <property type="molecule type" value="Genomic_DNA"/>
</dbReference>
<gene>
    <name evidence="2" type="ORF">J2Z48_002112</name>
</gene>
<dbReference type="NCBIfam" id="TIGR01665">
    <property type="entry name" value="put_anti_recept"/>
    <property type="match status" value="1"/>
</dbReference>
<feature type="domain" description="Tail spike" evidence="1">
    <location>
        <begin position="100"/>
        <end position="324"/>
    </location>
</feature>
<evidence type="ECO:0000259" key="1">
    <source>
        <dbReference type="Pfam" id="PF06605"/>
    </source>
</evidence>
<dbReference type="AlphaFoldDB" id="A0AAJ1WTD5"/>
<sequence>MGPILYVFRQEQLIQIISNELPDGLPLPSCILKEQINGEISLTFSIPSNHLDSQNVQVGDVIVIKDLDSIHRAFLIIDEQETHSDEFIREFYSEDLGINELNDEVVTDVRSQNTSAEVALSRILKNTRWQVGNVDNLGINSTNVYYEPVMDGIKKVLQTWGGELRFRVQMNSQNQITKRYVDLVSRLGRRTGKRFEFGKDLTNVERVVDIKSLKTALFGRGKGVEDEDGTGYGRRLTIADVEWRKGKGDPCDKPLGQEWIGDPEALKVWGHINSDGSKRHRFGVFVDEEETDAAILLQKTWDRLQEMKKPAITYKMDVIDLERVSS</sequence>
<dbReference type="InterPro" id="IPR007119">
    <property type="entry name" value="Phage_tail_spike_N"/>
</dbReference>
<dbReference type="InterPro" id="IPR010572">
    <property type="entry name" value="Tail_dom"/>
</dbReference>
<comment type="caution">
    <text evidence="2">The sequence shown here is derived from an EMBL/GenBank/DDBJ whole genome shotgun (WGS) entry which is preliminary data.</text>
</comment>
<dbReference type="Pfam" id="PF06605">
    <property type="entry name" value="Prophage_tail"/>
    <property type="match status" value="1"/>
</dbReference>
<name>A0AAJ1WTD5_9BACL</name>
<proteinExistence type="predicted"/>
<protein>
    <submittedName>
        <fullName evidence="2">Phage minor structural protein</fullName>
    </submittedName>
</protein>
<organism evidence="2 3">
    <name type="scientific">Croceifilum oryzae</name>
    <dbReference type="NCBI Taxonomy" id="1553429"/>
    <lineage>
        <taxon>Bacteria</taxon>
        <taxon>Bacillati</taxon>
        <taxon>Bacillota</taxon>
        <taxon>Bacilli</taxon>
        <taxon>Bacillales</taxon>
        <taxon>Thermoactinomycetaceae</taxon>
        <taxon>Croceifilum</taxon>
    </lineage>
</organism>
<accession>A0AAJ1WTD5</accession>
<evidence type="ECO:0000313" key="2">
    <source>
        <dbReference type="EMBL" id="MDQ0417928.1"/>
    </source>
</evidence>
<evidence type="ECO:0000313" key="3">
    <source>
        <dbReference type="Proteomes" id="UP001238450"/>
    </source>
</evidence>
<keyword evidence="3" id="KW-1185">Reference proteome</keyword>
<reference evidence="2 3" key="1">
    <citation type="submission" date="2023-07" db="EMBL/GenBank/DDBJ databases">
        <title>Genomic Encyclopedia of Type Strains, Phase IV (KMG-IV): sequencing the most valuable type-strain genomes for metagenomic binning, comparative biology and taxonomic classification.</title>
        <authorList>
            <person name="Goeker M."/>
        </authorList>
    </citation>
    <scope>NUCLEOTIDE SEQUENCE [LARGE SCALE GENOMIC DNA]</scope>
    <source>
        <strain evidence="2 3">DSM 46876</strain>
    </source>
</reference>
<dbReference type="Proteomes" id="UP001238450">
    <property type="component" value="Unassembled WGS sequence"/>
</dbReference>